<keyword evidence="2" id="KW-0812">Transmembrane</keyword>
<gene>
    <name evidence="3" type="ORF">TSUD_393930</name>
</gene>
<dbReference type="PANTHER" id="PTHR35469:SF4">
    <property type="entry name" value="TRANSMEMBRANE PROTEIN"/>
    <property type="match status" value="1"/>
</dbReference>
<feature type="compositionally biased region" description="Polar residues" evidence="1">
    <location>
        <begin position="50"/>
        <end position="68"/>
    </location>
</feature>
<keyword evidence="4" id="KW-1185">Reference proteome</keyword>
<feature type="region of interest" description="Disordered" evidence="1">
    <location>
        <begin position="1"/>
        <end position="113"/>
    </location>
</feature>
<evidence type="ECO:0000256" key="1">
    <source>
        <dbReference type="SAM" id="MobiDB-lite"/>
    </source>
</evidence>
<proteinExistence type="predicted"/>
<feature type="transmembrane region" description="Helical" evidence="2">
    <location>
        <begin position="147"/>
        <end position="170"/>
    </location>
</feature>
<dbReference type="PANTHER" id="PTHR35469">
    <property type="entry name" value="TRANSMEMBRANE PROTEIN"/>
    <property type="match status" value="1"/>
</dbReference>
<keyword evidence="2" id="KW-0472">Membrane</keyword>
<reference evidence="4" key="1">
    <citation type="journal article" date="2017" name="Front. Plant Sci.">
        <title>Climate Clever Clovers: New Paradigm to Reduce the Environmental Footprint of Ruminants by Breeding Low Methanogenic Forages Utilizing Haplotype Variation.</title>
        <authorList>
            <person name="Kaur P."/>
            <person name="Appels R."/>
            <person name="Bayer P.E."/>
            <person name="Keeble-Gagnere G."/>
            <person name="Wang J."/>
            <person name="Hirakawa H."/>
            <person name="Shirasawa K."/>
            <person name="Vercoe P."/>
            <person name="Stefanova K."/>
            <person name="Durmic Z."/>
            <person name="Nichols P."/>
            <person name="Revell C."/>
            <person name="Isobe S.N."/>
            <person name="Edwards D."/>
            <person name="Erskine W."/>
        </authorList>
    </citation>
    <scope>NUCLEOTIDE SEQUENCE [LARGE SCALE GENOMIC DNA]</scope>
    <source>
        <strain evidence="4">cv. Daliak</strain>
    </source>
</reference>
<evidence type="ECO:0000256" key="2">
    <source>
        <dbReference type="SAM" id="Phobius"/>
    </source>
</evidence>
<sequence length="257" mass="28607">MAEANSRESQRRRRRILQQGSDRLAFIKGHIQTLPSPDTLPHAEEEEENSNSVLQNHVASNRSITQTPPIEIEPSSEIQRDESEISTFRSSEIEPENVQPQSQPATLPDSSNEIYRQQPCTDESRSFNFIIPSDVSKAIDASRVTRLCCSIIVALLVVASYLGFSLISTVISFRPLYLVLLTNSTFVVAKIISGKQRGSDDRSRRRQSNADSSSDQWNQLAKTLEIGMVLKSVVDAVFIDCAVYAIVLICSLSLVHT</sequence>
<feature type="transmembrane region" description="Helical" evidence="2">
    <location>
        <begin position="233"/>
        <end position="255"/>
    </location>
</feature>
<accession>A0A2Z6NSH4</accession>
<feature type="compositionally biased region" description="Polar residues" evidence="1">
    <location>
        <begin position="98"/>
        <end position="113"/>
    </location>
</feature>
<evidence type="ECO:0000313" key="4">
    <source>
        <dbReference type="Proteomes" id="UP000242715"/>
    </source>
</evidence>
<name>A0A2Z6NSH4_TRISU</name>
<evidence type="ECO:0000313" key="3">
    <source>
        <dbReference type="EMBL" id="GAU34519.1"/>
    </source>
</evidence>
<organism evidence="3 4">
    <name type="scientific">Trifolium subterraneum</name>
    <name type="common">Subterranean clover</name>
    <dbReference type="NCBI Taxonomy" id="3900"/>
    <lineage>
        <taxon>Eukaryota</taxon>
        <taxon>Viridiplantae</taxon>
        <taxon>Streptophyta</taxon>
        <taxon>Embryophyta</taxon>
        <taxon>Tracheophyta</taxon>
        <taxon>Spermatophyta</taxon>
        <taxon>Magnoliopsida</taxon>
        <taxon>eudicotyledons</taxon>
        <taxon>Gunneridae</taxon>
        <taxon>Pentapetalae</taxon>
        <taxon>rosids</taxon>
        <taxon>fabids</taxon>
        <taxon>Fabales</taxon>
        <taxon>Fabaceae</taxon>
        <taxon>Papilionoideae</taxon>
        <taxon>50 kb inversion clade</taxon>
        <taxon>NPAAA clade</taxon>
        <taxon>Hologalegina</taxon>
        <taxon>IRL clade</taxon>
        <taxon>Trifolieae</taxon>
        <taxon>Trifolium</taxon>
    </lineage>
</organism>
<dbReference type="OrthoDB" id="1922492at2759"/>
<evidence type="ECO:0008006" key="5">
    <source>
        <dbReference type="Google" id="ProtNLM"/>
    </source>
</evidence>
<dbReference type="AlphaFoldDB" id="A0A2Z6NSH4"/>
<keyword evidence="2" id="KW-1133">Transmembrane helix</keyword>
<dbReference type="EMBL" id="DF973558">
    <property type="protein sequence ID" value="GAU34519.1"/>
    <property type="molecule type" value="Genomic_DNA"/>
</dbReference>
<dbReference type="Proteomes" id="UP000242715">
    <property type="component" value="Unassembled WGS sequence"/>
</dbReference>
<protein>
    <recommendedName>
        <fullName evidence="5">Transmembrane protein</fullName>
    </recommendedName>
</protein>